<evidence type="ECO:0000313" key="3">
    <source>
        <dbReference type="Proteomes" id="UP000011770"/>
    </source>
</evidence>
<protein>
    <submittedName>
        <fullName evidence="2">PF11810 domain protein</fullName>
    </submittedName>
</protein>
<dbReference type="InterPro" id="IPR021768">
    <property type="entry name" value="DUF3332"/>
</dbReference>
<name>M3GCZ0_9LEPT</name>
<proteinExistence type="predicted"/>
<evidence type="ECO:0000256" key="1">
    <source>
        <dbReference type="SAM" id="Phobius"/>
    </source>
</evidence>
<feature type="transmembrane region" description="Helical" evidence="1">
    <location>
        <begin position="46"/>
        <end position="68"/>
    </location>
</feature>
<dbReference type="AlphaFoldDB" id="M3GCZ0"/>
<organism evidence="2 3">
    <name type="scientific">Leptospira weilii serovar Topaz str. LT2116</name>
    <dbReference type="NCBI Taxonomy" id="1088540"/>
    <lineage>
        <taxon>Bacteria</taxon>
        <taxon>Pseudomonadati</taxon>
        <taxon>Spirochaetota</taxon>
        <taxon>Spirochaetia</taxon>
        <taxon>Leptospirales</taxon>
        <taxon>Leptospiraceae</taxon>
        <taxon>Leptospira</taxon>
    </lineage>
</organism>
<dbReference type="Proteomes" id="UP000011770">
    <property type="component" value="Unassembled WGS sequence"/>
</dbReference>
<sequence>MPPHSNSNLLFEKRKTLHNFPEAIQFSKIRSRSCPFMQQNKFRKTVVAILAPMIFLVSFANCFGKFAIVKKVYEVNDSFNIGSGLLAKLIKTLVMYFPFSILYGIGFFFDLILFNLIEFWSGSNPVGYNEYDENGKYVKTYQENGEKLLLSYSDFGKRLDIQLEKEGDYQNLIVFRAEPGKFFAQKNGKLEEVVISSETIGSKTILKMAEQGKLKSSRVVDTKTLTDLEAKLVSESL</sequence>
<gene>
    <name evidence="2" type="ORF">LEP1GSC188_4217</name>
</gene>
<dbReference type="EMBL" id="AHOR02000010">
    <property type="protein sequence ID" value="EMF83784.1"/>
    <property type="molecule type" value="Genomic_DNA"/>
</dbReference>
<reference evidence="2 3" key="1">
    <citation type="submission" date="2013-01" db="EMBL/GenBank/DDBJ databases">
        <authorList>
            <person name="Harkins D.M."/>
            <person name="Durkin A.S."/>
            <person name="Brinkac L.M."/>
            <person name="Haft D.H."/>
            <person name="Selengut J.D."/>
            <person name="Sanka R."/>
            <person name="DePew J."/>
            <person name="Purushe J."/>
            <person name="Tulsiani S.M."/>
            <person name="Graham G.C."/>
            <person name="Burns M.-A."/>
            <person name="Dohnt M.F."/>
            <person name="Smythe L.D."/>
            <person name="McKay D.B."/>
            <person name="Craig S.B."/>
            <person name="Vinetz J.M."/>
            <person name="Sutton G.G."/>
            <person name="Nierman W.C."/>
            <person name="Fouts D.E."/>
        </authorList>
    </citation>
    <scope>NUCLEOTIDE SEQUENCE [LARGE SCALE GENOMIC DNA]</scope>
    <source>
        <strain evidence="2 3">LT2116</strain>
    </source>
</reference>
<feature type="transmembrane region" description="Helical" evidence="1">
    <location>
        <begin position="93"/>
        <end position="114"/>
    </location>
</feature>
<keyword evidence="1" id="KW-1133">Transmembrane helix</keyword>
<accession>M3GCZ0</accession>
<comment type="caution">
    <text evidence="2">The sequence shown here is derived from an EMBL/GenBank/DDBJ whole genome shotgun (WGS) entry which is preliminary data.</text>
</comment>
<dbReference type="Pfam" id="PF11810">
    <property type="entry name" value="DUF3332"/>
    <property type="match status" value="1"/>
</dbReference>
<keyword evidence="1" id="KW-0812">Transmembrane</keyword>
<keyword evidence="1" id="KW-0472">Membrane</keyword>
<evidence type="ECO:0000313" key="2">
    <source>
        <dbReference type="EMBL" id="EMF83784.1"/>
    </source>
</evidence>